<dbReference type="RefSeq" id="WP_155094351.1">
    <property type="nucleotide sequence ID" value="NZ_WMIE01000001.1"/>
</dbReference>
<organism evidence="6 7">
    <name type="scientific">Paracoccus aestuariivivens</name>
    <dbReference type="NCBI Taxonomy" id="1820333"/>
    <lineage>
        <taxon>Bacteria</taxon>
        <taxon>Pseudomonadati</taxon>
        <taxon>Pseudomonadota</taxon>
        <taxon>Alphaproteobacteria</taxon>
        <taxon>Rhodobacterales</taxon>
        <taxon>Paracoccaceae</taxon>
        <taxon>Paracoccus</taxon>
    </lineage>
</organism>
<dbReference type="PANTHER" id="PTHR23518">
    <property type="entry name" value="C-METHYLTRANSFERASE"/>
    <property type="match status" value="1"/>
</dbReference>
<feature type="transmembrane region" description="Helical" evidence="4">
    <location>
        <begin position="53"/>
        <end position="75"/>
    </location>
</feature>
<feature type="transmembrane region" description="Helical" evidence="4">
    <location>
        <begin position="376"/>
        <end position="395"/>
    </location>
</feature>
<keyword evidence="2 4" id="KW-1133">Transmembrane helix</keyword>
<dbReference type="SUPFAM" id="SSF103473">
    <property type="entry name" value="MFS general substrate transporter"/>
    <property type="match status" value="1"/>
</dbReference>
<dbReference type="Gene3D" id="1.20.1250.20">
    <property type="entry name" value="MFS general substrate transporter like domains"/>
    <property type="match status" value="2"/>
</dbReference>
<feature type="transmembrane region" description="Helical" evidence="4">
    <location>
        <begin position="313"/>
        <end position="336"/>
    </location>
</feature>
<dbReference type="PROSITE" id="PS50850">
    <property type="entry name" value="MFS"/>
    <property type="match status" value="1"/>
</dbReference>
<evidence type="ECO:0000259" key="5">
    <source>
        <dbReference type="PROSITE" id="PS50850"/>
    </source>
</evidence>
<dbReference type="GO" id="GO:0022857">
    <property type="term" value="F:transmembrane transporter activity"/>
    <property type="evidence" value="ECO:0007669"/>
    <property type="project" value="InterPro"/>
</dbReference>
<keyword evidence="3 4" id="KW-0472">Membrane</keyword>
<dbReference type="AlphaFoldDB" id="A0A6L6JAQ1"/>
<evidence type="ECO:0000313" key="7">
    <source>
        <dbReference type="Proteomes" id="UP000478183"/>
    </source>
</evidence>
<feature type="transmembrane region" description="Helical" evidence="4">
    <location>
        <begin position="258"/>
        <end position="280"/>
    </location>
</feature>
<evidence type="ECO:0000256" key="3">
    <source>
        <dbReference type="ARBA" id="ARBA00023136"/>
    </source>
</evidence>
<gene>
    <name evidence="6" type="ORF">GL286_04725</name>
</gene>
<keyword evidence="1 4" id="KW-0812">Transmembrane</keyword>
<feature type="transmembrane region" description="Helical" evidence="4">
    <location>
        <begin position="287"/>
        <end position="307"/>
    </location>
</feature>
<reference evidence="6 7" key="1">
    <citation type="submission" date="2019-11" db="EMBL/GenBank/DDBJ databases">
        <authorList>
            <person name="Dong K."/>
        </authorList>
    </citation>
    <scope>NUCLEOTIDE SEQUENCE [LARGE SCALE GENOMIC DNA]</scope>
    <source>
        <strain evidence="6 7">NBRC 111993</strain>
    </source>
</reference>
<dbReference type="OrthoDB" id="9803985at2"/>
<protein>
    <submittedName>
        <fullName evidence="6">MFS transporter</fullName>
    </submittedName>
</protein>
<feature type="domain" description="Major facilitator superfamily (MFS) profile" evidence="5">
    <location>
        <begin position="21"/>
        <end position="401"/>
    </location>
</feature>
<name>A0A6L6JAQ1_9RHOB</name>
<dbReference type="InterPro" id="IPR011701">
    <property type="entry name" value="MFS"/>
</dbReference>
<dbReference type="InterPro" id="IPR036259">
    <property type="entry name" value="MFS_trans_sf"/>
</dbReference>
<evidence type="ECO:0000256" key="2">
    <source>
        <dbReference type="ARBA" id="ARBA00022989"/>
    </source>
</evidence>
<proteinExistence type="predicted"/>
<sequence length="405" mass="42238">MASTPSSQHDHKLKRPSIPATVWMLGIVSMLMDISSEMINALLPLYLAGGLGVSALAIGFIEGLSVAIATAAKFLSGVFTDLSRRAKPLAVLGYGLGALSRLIFPLAATLDQIVLAKAMDRVGKGIRGTPRDAIVAAVSPPEIRGASFGLRKSLDTVGGFIGPLVAVGAMILLAGDVLSVFWLAAIPAALCMIVLVFFVREPAGIRMMKPSDFRLADAFRLNRAVWAVIGLASVIMLARFSEAFLLLKALEAGFTPTWVPLSLIILHVAYGLTAFPVGMLSDRIGTAGLLLFSLAFLTAAHPTLAFAATTSGFVLGTVLWGLHMGFSQGLLGAMIASATPDHLKGSAFGVFNLVTGVVVLIGNTLAGWLWHSAGSGAPFIVGAGLSTIALVFCAARRYRSSPIPS</sequence>
<dbReference type="Pfam" id="PF07690">
    <property type="entry name" value="MFS_1"/>
    <property type="match status" value="2"/>
</dbReference>
<evidence type="ECO:0000313" key="6">
    <source>
        <dbReference type="EMBL" id="MTH77031.1"/>
    </source>
</evidence>
<evidence type="ECO:0000256" key="1">
    <source>
        <dbReference type="ARBA" id="ARBA00022692"/>
    </source>
</evidence>
<feature type="transmembrane region" description="Helical" evidence="4">
    <location>
        <begin position="180"/>
        <end position="199"/>
    </location>
</feature>
<dbReference type="CDD" id="cd17370">
    <property type="entry name" value="MFS_MJ1317_like"/>
    <property type="match status" value="1"/>
</dbReference>
<dbReference type="InterPro" id="IPR020846">
    <property type="entry name" value="MFS_dom"/>
</dbReference>
<dbReference type="Proteomes" id="UP000478183">
    <property type="component" value="Unassembled WGS sequence"/>
</dbReference>
<accession>A0A6L6JAQ1</accession>
<feature type="transmembrane region" description="Helical" evidence="4">
    <location>
        <begin position="348"/>
        <end position="370"/>
    </location>
</feature>
<feature type="transmembrane region" description="Helical" evidence="4">
    <location>
        <begin position="220"/>
        <end position="238"/>
    </location>
</feature>
<dbReference type="EMBL" id="WMIE01000001">
    <property type="protein sequence ID" value="MTH77031.1"/>
    <property type="molecule type" value="Genomic_DNA"/>
</dbReference>
<comment type="caution">
    <text evidence="6">The sequence shown here is derived from an EMBL/GenBank/DDBJ whole genome shotgun (WGS) entry which is preliminary data.</text>
</comment>
<feature type="transmembrane region" description="Helical" evidence="4">
    <location>
        <begin position="154"/>
        <end position="174"/>
    </location>
</feature>
<keyword evidence="7" id="KW-1185">Reference proteome</keyword>
<feature type="transmembrane region" description="Helical" evidence="4">
    <location>
        <begin position="21"/>
        <end position="47"/>
    </location>
</feature>
<evidence type="ECO:0000256" key="4">
    <source>
        <dbReference type="SAM" id="Phobius"/>
    </source>
</evidence>
<dbReference type="PANTHER" id="PTHR23518:SF2">
    <property type="entry name" value="MAJOR FACILITATOR SUPERFAMILY TRANSPORTER"/>
    <property type="match status" value="1"/>
</dbReference>